<feature type="domain" description="HTH lacI-type" evidence="4">
    <location>
        <begin position="2"/>
        <end position="57"/>
    </location>
</feature>
<dbReference type="PROSITE" id="PS50943">
    <property type="entry name" value="HTH_CROC1"/>
    <property type="match status" value="1"/>
</dbReference>
<dbReference type="GO" id="GO:0003677">
    <property type="term" value="F:DNA binding"/>
    <property type="evidence" value="ECO:0007669"/>
    <property type="project" value="UniProtKB-KW"/>
</dbReference>
<dbReference type="SUPFAM" id="SSF47413">
    <property type="entry name" value="lambda repressor-like DNA-binding domains"/>
    <property type="match status" value="1"/>
</dbReference>
<feature type="domain" description="HTH cro/C1-type" evidence="5">
    <location>
        <begin position="2"/>
        <end position="47"/>
    </location>
</feature>
<gene>
    <name evidence="6" type="ORF">QBE51_09635</name>
</gene>
<dbReference type="SMART" id="SM00354">
    <property type="entry name" value="HTH_LACI"/>
    <property type="match status" value="1"/>
</dbReference>
<dbReference type="InterPro" id="IPR046335">
    <property type="entry name" value="LacI/GalR-like_sensor"/>
</dbReference>
<sequence>MITIKEIAEMAGVSTTTVWNVIHGKTKKVSPQNVERIQKILEEQKYVTPMGLRALKNGKSNMIGVVLHVTKHFDLSLVSDPFYSRLIGELERVLNAAGHYMLLYSSKSIESIFQMAMAWNVEGLICLNFSENDYQKLSILVDIPIVSVDLFNIGNSNHKYYNVGLQDEEGGYLMTKYLISQGFREILILAIRDLGIEHERILGYRRALEEAGIKFKDKYFIKIYSDAVNRQKNYQDLCKFMKRGMALFFLADLYAVEAMAYFQKRGYKIPEDISVAGFDNLSYAHLCTPGLTTVNQDIEQKARKAAEMLLKLIQKEPIKEHNVLLPVNLVIRESVGQNRKP</sequence>
<dbReference type="InterPro" id="IPR010982">
    <property type="entry name" value="Lambda_DNA-bd_dom_sf"/>
</dbReference>
<keyword evidence="3" id="KW-0804">Transcription</keyword>
<name>A0ABZ2Y4U3_9FIRM</name>
<dbReference type="CDD" id="cd06267">
    <property type="entry name" value="PBP1_LacI_sugar_binding-like"/>
    <property type="match status" value="1"/>
</dbReference>
<dbReference type="InterPro" id="IPR001387">
    <property type="entry name" value="Cro/C1-type_HTH"/>
</dbReference>
<dbReference type="SUPFAM" id="SSF53822">
    <property type="entry name" value="Periplasmic binding protein-like I"/>
    <property type="match status" value="1"/>
</dbReference>
<evidence type="ECO:0000256" key="1">
    <source>
        <dbReference type="ARBA" id="ARBA00023015"/>
    </source>
</evidence>
<dbReference type="RefSeq" id="WP_341876065.1">
    <property type="nucleotide sequence ID" value="NZ_CP121687.1"/>
</dbReference>
<keyword evidence="7" id="KW-1185">Reference proteome</keyword>
<dbReference type="Pfam" id="PF00356">
    <property type="entry name" value="LacI"/>
    <property type="match status" value="1"/>
</dbReference>
<dbReference type="Proteomes" id="UP001486565">
    <property type="component" value="Chromosome"/>
</dbReference>
<keyword evidence="2 6" id="KW-0238">DNA-binding</keyword>
<evidence type="ECO:0000313" key="6">
    <source>
        <dbReference type="EMBL" id="WZL69061.1"/>
    </source>
</evidence>
<accession>A0ABZ2Y4U3</accession>
<evidence type="ECO:0000259" key="5">
    <source>
        <dbReference type="PROSITE" id="PS50943"/>
    </source>
</evidence>
<protein>
    <submittedName>
        <fullName evidence="6">LacI family DNA-binding transcriptional regulator</fullName>
    </submittedName>
</protein>
<dbReference type="InterPro" id="IPR028082">
    <property type="entry name" value="Peripla_BP_I"/>
</dbReference>
<proteinExistence type="predicted"/>
<evidence type="ECO:0000313" key="7">
    <source>
        <dbReference type="Proteomes" id="UP001486565"/>
    </source>
</evidence>
<evidence type="ECO:0000256" key="3">
    <source>
        <dbReference type="ARBA" id="ARBA00023163"/>
    </source>
</evidence>
<evidence type="ECO:0000259" key="4">
    <source>
        <dbReference type="PROSITE" id="PS50932"/>
    </source>
</evidence>
<evidence type="ECO:0000256" key="2">
    <source>
        <dbReference type="ARBA" id="ARBA00023125"/>
    </source>
</evidence>
<dbReference type="PANTHER" id="PTHR30146">
    <property type="entry name" value="LACI-RELATED TRANSCRIPTIONAL REPRESSOR"/>
    <property type="match status" value="1"/>
</dbReference>
<dbReference type="Pfam" id="PF13377">
    <property type="entry name" value="Peripla_BP_3"/>
    <property type="match status" value="1"/>
</dbReference>
<dbReference type="PROSITE" id="PS50932">
    <property type="entry name" value="HTH_LACI_2"/>
    <property type="match status" value="1"/>
</dbReference>
<reference evidence="6 7" key="1">
    <citation type="submission" date="2023-03" db="EMBL/GenBank/DDBJ databases">
        <title>Novel Species.</title>
        <authorList>
            <person name="Ma S."/>
        </authorList>
    </citation>
    <scope>NUCLEOTIDE SEQUENCE [LARGE SCALE GENOMIC DNA]</scope>
    <source>
        <strain evidence="6 7">LIND6LT2</strain>
    </source>
</reference>
<dbReference type="PANTHER" id="PTHR30146:SF24">
    <property type="entry name" value="XYLOSE OPERON REGULATORY PROTEIN"/>
    <property type="match status" value="1"/>
</dbReference>
<organism evidence="6 7">
    <name type="scientific">Defluviitalea saccharophila</name>
    <dbReference type="NCBI Taxonomy" id="879970"/>
    <lineage>
        <taxon>Bacteria</taxon>
        <taxon>Bacillati</taxon>
        <taxon>Bacillota</taxon>
        <taxon>Clostridia</taxon>
        <taxon>Lachnospirales</taxon>
        <taxon>Defluviitaleaceae</taxon>
        <taxon>Defluviitalea</taxon>
    </lineage>
</organism>
<keyword evidence="1" id="KW-0805">Transcription regulation</keyword>
<dbReference type="EMBL" id="CP121687">
    <property type="protein sequence ID" value="WZL69061.1"/>
    <property type="molecule type" value="Genomic_DNA"/>
</dbReference>
<dbReference type="CDD" id="cd01392">
    <property type="entry name" value="HTH_LacI"/>
    <property type="match status" value="1"/>
</dbReference>
<dbReference type="InterPro" id="IPR000843">
    <property type="entry name" value="HTH_LacI"/>
</dbReference>
<dbReference type="Gene3D" id="3.40.50.2300">
    <property type="match status" value="2"/>
</dbReference>
<dbReference type="Gene3D" id="1.10.260.40">
    <property type="entry name" value="lambda repressor-like DNA-binding domains"/>
    <property type="match status" value="1"/>
</dbReference>